<feature type="compositionally biased region" description="Low complexity" evidence="33">
    <location>
        <begin position="5235"/>
        <end position="5249"/>
    </location>
</feature>
<feature type="compositionally biased region" description="Low complexity" evidence="33">
    <location>
        <begin position="36"/>
        <end position="46"/>
    </location>
</feature>
<evidence type="ECO:0000256" key="21">
    <source>
        <dbReference type="ARBA" id="ARBA00022840"/>
    </source>
</evidence>
<evidence type="ECO:0000256" key="32">
    <source>
        <dbReference type="SAM" id="Coils"/>
    </source>
</evidence>
<feature type="coiled-coil region" evidence="32">
    <location>
        <begin position="5539"/>
        <end position="5600"/>
    </location>
</feature>
<evidence type="ECO:0000313" key="36">
    <source>
        <dbReference type="EMBL" id="RXM37362.1"/>
    </source>
</evidence>
<evidence type="ECO:0000256" key="26">
    <source>
        <dbReference type="ARBA" id="ARBA00023098"/>
    </source>
</evidence>
<feature type="region of interest" description="Disordered" evidence="33">
    <location>
        <begin position="3433"/>
        <end position="3532"/>
    </location>
</feature>
<dbReference type="InterPro" id="IPR017907">
    <property type="entry name" value="Znf_RING_CS"/>
</dbReference>
<keyword evidence="9" id="KW-0963">Cytoplasm</keyword>
<evidence type="ECO:0000256" key="31">
    <source>
        <dbReference type="PROSITE-ProRule" id="PRU00175"/>
    </source>
</evidence>
<reference evidence="36 37" key="1">
    <citation type="submission" date="2019-01" db="EMBL/GenBank/DDBJ databases">
        <title>Draft Genome and Complete Hox-Cluster Characterization of the Sterlet Sturgeon (Acipenser ruthenus).</title>
        <authorList>
            <person name="Wei Q."/>
        </authorList>
    </citation>
    <scope>NUCLEOTIDE SEQUENCE [LARGE SCALE GENOMIC DNA]</scope>
    <source>
        <strain evidence="36">WHYD16114868_AA</strain>
        <tissue evidence="36">Blood</tissue>
    </source>
</reference>
<keyword evidence="11" id="KW-0328">Glycosyltransferase</keyword>
<evidence type="ECO:0000256" key="1">
    <source>
        <dbReference type="ARBA" id="ARBA00000900"/>
    </source>
</evidence>
<feature type="region of interest" description="Disordered" evidence="33">
    <location>
        <begin position="5034"/>
        <end position="5061"/>
    </location>
</feature>
<keyword evidence="37" id="KW-1185">Reference proteome</keyword>
<dbReference type="GO" id="GO:0005811">
    <property type="term" value="C:lipid droplet"/>
    <property type="evidence" value="ECO:0007669"/>
    <property type="project" value="UniProtKB-SubCell"/>
</dbReference>
<dbReference type="GO" id="GO:0008373">
    <property type="term" value="F:sialyltransferase activity"/>
    <property type="evidence" value="ECO:0007669"/>
    <property type="project" value="InterPro"/>
</dbReference>
<feature type="compositionally biased region" description="Acidic residues" evidence="33">
    <location>
        <begin position="1800"/>
        <end position="1810"/>
    </location>
</feature>
<feature type="region of interest" description="Disordered" evidence="33">
    <location>
        <begin position="1"/>
        <end position="148"/>
    </location>
</feature>
<evidence type="ECO:0000256" key="15">
    <source>
        <dbReference type="ARBA" id="ARBA00022723"/>
    </source>
</evidence>
<evidence type="ECO:0000256" key="12">
    <source>
        <dbReference type="ARBA" id="ARBA00022677"/>
    </source>
</evidence>
<evidence type="ECO:0000256" key="23">
    <source>
        <dbReference type="ARBA" id="ARBA00022968"/>
    </source>
</evidence>
<comment type="subcellular location">
    <subcellularLocation>
        <location evidence="4">Cytoplasm</location>
        <location evidence="4">Cytosol</location>
    </subcellularLocation>
    <subcellularLocation>
        <location evidence="2">Golgi apparatus membrane</location>
        <topology evidence="2">Single-pass type II membrane protein</topology>
    </subcellularLocation>
    <subcellularLocation>
        <location evidence="3">Lipid droplet</location>
    </subcellularLocation>
</comment>
<dbReference type="GO" id="GO:0008270">
    <property type="term" value="F:zinc ion binding"/>
    <property type="evidence" value="ECO:0007669"/>
    <property type="project" value="UniProtKB-KW"/>
</dbReference>
<evidence type="ECO:0000256" key="7">
    <source>
        <dbReference type="ARBA" id="ARBA00006914"/>
    </source>
</evidence>
<dbReference type="Proteomes" id="UP000289886">
    <property type="component" value="Unassembled WGS sequence"/>
</dbReference>
<evidence type="ECO:0000256" key="9">
    <source>
        <dbReference type="ARBA" id="ARBA00022490"/>
    </source>
</evidence>
<evidence type="ECO:0000256" key="18">
    <source>
        <dbReference type="ARBA" id="ARBA00022786"/>
    </source>
</evidence>
<dbReference type="GO" id="GO:0002040">
    <property type="term" value="P:sprouting angiogenesis"/>
    <property type="evidence" value="ECO:0007669"/>
    <property type="project" value="TreeGrafter"/>
</dbReference>
<keyword evidence="13" id="KW-0808">Transferase</keyword>
<evidence type="ECO:0000256" key="27">
    <source>
        <dbReference type="ARBA" id="ARBA00023136"/>
    </source>
</evidence>
<dbReference type="Gene3D" id="3.30.40.10">
    <property type="entry name" value="Zinc/RING finger domain, C3HC4 (zinc finger)"/>
    <property type="match status" value="1"/>
</dbReference>
<dbReference type="EMBL" id="SCEB01214069">
    <property type="protein sequence ID" value="RXM37362.1"/>
    <property type="molecule type" value="Genomic_DNA"/>
</dbReference>
<comment type="caution">
    <text evidence="36">The sequence shown here is derived from an EMBL/GenBank/DDBJ whole genome shotgun (WGS) entry which is preliminary data.</text>
</comment>
<dbReference type="GO" id="GO:0006629">
    <property type="term" value="P:lipid metabolic process"/>
    <property type="evidence" value="ECO:0007669"/>
    <property type="project" value="UniProtKB-KW"/>
</dbReference>
<feature type="compositionally biased region" description="Basic and acidic residues" evidence="33">
    <location>
        <begin position="3433"/>
        <end position="3442"/>
    </location>
</feature>
<feature type="region of interest" description="Disordered" evidence="33">
    <location>
        <begin position="1339"/>
        <end position="1375"/>
    </location>
</feature>
<dbReference type="GO" id="GO:0000139">
    <property type="term" value="C:Golgi membrane"/>
    <property type="evidence" value="ECO:0007669"/>
    <property type="project" value="UniProtKB-SubCell"/>
</dbReference>
<feature type="compositionally biased region" description="Basic and acidic residues" evidence="33">
    <location>
        <begin position="107"/>
        <end position="123"/>
    </location>
</feature>
<feature type="compositionally biased region" description="Basic residues" evidence="33">
    <location>
        <begin position="8"/>
        <end position="28"/>
    </location>
</feature>
<protein>
    <recommendedName>
        <fullName evidence="8">RING-type E3 ubiquitin transferase</fullName>
        <ecNumber evidence="8">2.3.2.27</ecNumber>
    </recommendedName>
</protein>
<evidence type="ECO:0000256" key="5">
    <source>
        <dbReference type="ARBA" id="ARBA00004906"/>
    </source>
</evidence>
<dbReference type="FunFam" id="3.40.50.300:FF:000491">
    <property type="entry name" value="E3 ubiquitin-protein ligase RNF213"/>
    <property type="match status" value="1"/>
</dbReference>
<evidence type="ECO:0000256" key="22">
    <source>
        <dbReference type="ARBA" id="ARBA00022859"/>
    </source>
</evidence>
<dbReference type="InterPro" id="IPR013083">
    <property type="entry name" value="Znf_RING/FYVE/PHD"/>
</dbReference>
<evidence type="ECO:0000256" key="3">
    <source>
        <dbReference type="ARBA" id="ARBA00004502"/>
    </source>
</evidence>
<evidence type="ECO:0000256" key="19">
    <source>
        <dbReference type="ARBA" id="ARBA00022801"/>
    </source>
</evidence>
<keyword evidence="20" id="KW-0862">Zinc</keyword>
<evidence type="ECO:0000256" key="8">
    <source>
        <dbReference type="ARBA" id="ARBA00012483"/>
    </source>
</evidence>
<feature type="compositionally biased region" description="Polar residues" evidence="33">
    <location>
        <begin position="5037"/>
        <end position="5047"/>
    </location>
</feature>
<keyword evidence="26" id="KW-0443">Lipid metabolism</keyword>
<feature type="compositionally biased region" description="Polar residues" evidence="33">
    <location>
        <begin position="95"/>
        <end position="104"/>
    </location>
</feature>
<dbReference type="GO" id="GO:0005829">
    <property type="term" value="C:cytosol"/>
    <property type="evidence" value="ECO:0007669"/>
    <property type="project" value="UniProtKB-SubCell"/>
</dbReference>
<evidence type="ECO:0000256" key="25">
    <source>
        <dbReference type="ARBA" id="ARBA00023034"/>
    </source>
</evidence>
<keyword evidence="15" id="KW-0479">Metal-binding</keyword>
<dbReference type="SMART" id="SM00382">
    <property type="entry name" value="AAA"/>
    <property type="match status" value="2"/>
</dbReference>
<evidence type="ECO:0000256" key="2">
    <source>
        <dbReference type="ARBA" id="ARBA00004323"/>
    </source>
</evidence>
<dbReference type="GO" id="GO:0006511">
    <property type="term" value="P:ubiquitin-dependent protein catabolic process"/>
    <property type="evidence" value="ECO:0007669"/>
    <property type="project" value="TreeGrafter"/>
</dbReference>
<dbReference type="PANTHER" id="PTHR22605">
    <property type="entry name" value="RZ-TYPE DOMAIN-CONTAINING PROTEIN"/>
    <property type="match status" value="1"/>
</dbReference>
<keyword evidence="23" id="KW-0735">Signal-anchor</keyword>
<accession>A0A444UQC2</accession>
<dbReference type="SUPFAM" id="SSF57850">
    <property type="entry name" value="RING/U-box"/>
    <property type="match status" value="1"/>
</dbReference>
<feature type="compositionally biased region" description="Basic and acidic residues" evidence="33">
    <location>
        <begin position="5113"/>
        <end position="5146"/>
    </location>
</feature>
<keyword evidence="12" id="KW-0551">Lipid droplet</keyword>
<dbReference type="InterPro" id="IPR001841">
    <property type="entry name" value="Znf_RING"/>
</dbReference>
<dbReference type="Gene3D" id="3.40.50.300">
    <property type="entry name" value="P-loop containing nucleotide triphosphate hydrolases"/>
    <property type="match status" value="2"/>
</dbReference>
<dbReference type="InterPro" id="IPR001675">
    <property type="entry name" value="Glyco_trans_29"/>
</dbReference>
<keyword evidence="25" id="KW-0333">Golgi apparatus</keyword>
<keyword evidence="21" id="KW-0067">ATP-binding</keyword>
<dbReference type="InterPro" id="IPR018957">
    <property type="entry name" value="Znf_C3HC4_RING-type"/>
</dbReference>
<keyword evidence="32" id="KW-0175">Coiled coil</keyword>
<feature type="domain" description="RING-type" evidence="35">
    <location>
        <begin position="4235"/>
        <end position="4274"/>
    </location>
</feature>
<feature type="region of interest" description="Disordered" evidence="33">
    <location>
        <begin position="1422"/>
        <end position="1461"/>
    </location>
</feature>
<keyword evidence="28" id="KW-0325">Glycoprotein</keyword>
<keyword evidence="22" id="KW-0391">Immunity</keyword>
<dbReference type="GO" id="GO:0002376">
    <property type="term" value="P:immune system process"/>
    <property type="evidence" value="ECO:0007669"/>
    <property type="project" value="UniProtKB-KW"/>
</dbReference>
<dbReference type="EC" id="2.3.2.27" evidence="8"/>
<dbReference type="InterPro" id="IPR027417">
    <property type="entry name" value="P-loop_NTPase"/>
</dbReference>
<proteinExistence type="inferred from homology"/>
<feature type="compositionally biased region" description="Low complexity" evidence="33">
    <location>
        <begin position="5048"/>
        <end position="5061"/>
    </location>
</feature>
<dbReference type="PROSITE" id="PS00518">
    <property type="entry name" value="ZF_RING_1"/>
    <property type="match status" value="1"/>
</dbReference>
<dbReference type="SMART" id="SM00184">
    <property type="entry name" value="RING"/>
    <property type="match status" value="1"/>
</dbReference>
<dbReference type="PROSITE" id="PS50089">
    <property type="entry name" value="ZF_RING_2"/>
    <property type="match status" value="1"/>
</dbReference>
<keyword evidence="29" id="KW-0511">Multifunctional enzyme</keyword>
<feature type="region of interest" description="Disordered" evidence="33">
    <location>
        <begin position="1783"/>
        <end position="1819"/>
    </location>
</feature>
<dbReference type="CDD" id="cd16449">
    <property type="entry name" value="RING-HC"/>
    <property type="match status" value="1"/>
</dbReference>
<dbReference type="FunFam" id="3.90.1480.20:FF:000015">
    <property type="entry name" value="Lactosylceramide alpha-2,3-sialyltransferase"/>
    <property type="match status" value="1"/>
</dbReference>
<comment type="similarity">
    <text evidence="7">Belongs to the AAA ATPase family.</text>
</comment>
<keyword evidence="24 34" id="KW-1133">Transmembrane helix</keyword>
<evidence type="ECO:0000256" key="4">
    <source>
        <dbReference type="ARBA" id="ARBA00004514"/>
    </source>
</evidence>
<comment type="catalytic activity">
    <reaction evidence="1">
        <text>S-ubiquitinyl-[E2 ubiquitin-conjugating enzyme]-L-cysteine + [acceptor protein]-L-lysine = [E2 ubiquitin-conjugating enzyme]-L-cysteine + N(6)-ubiquitinyl-[acceptor protein]-L-lysine.</text>
        <dbReference type="EC" id="2.3.2.27"/>
    </reaction>
</comment>
<evidence type="ECO:0000256" key="10">
    <source>
        <dbReference type="ARBA" id="ARBA00022657"/>
    </source>
</evidence>
<evidence type="ECO:0000256" key="28">
    <source>
        <dbReference type="ARBA" id="ARBA00023180"/>
    </source>
</evidence>
<dbReference type="GO" id="GO:0061630">
    <property type="term" value="F:ubiquitin protein ligase activity"/>
    <property type="evidence" value="ECO:0007669"/>
    <property type="project" value="UniProtKB-EC"/>
</dbReference>
<keyword evidence="14 34" id="KW-0812">Transmembrane</keyword>
<name>A0A444UQC2_ACIRT</name>
<evidence type="ECO:0000256" key="20">
    <source>
        <dbReference type="ARBA" id="ARBA00022833"/>
    </source>
</evidence>
<comment type="pathway">
    <text evidence="5">Protein modification; protein ubiquitination.</text>
</comment>
<feature type="region of interest" description="Disordered" evidence="33">
    <location>
        <begin position="5112"/>
        <end position="5266"/>
    </location>
</feature>
<evidence type="ECO:0000256" key="30">
    <source>
        <dbReference type="ARBA" id="ARBA00048778"/>
    </source>
</evidence>
<evidence type="ECO:0000256" key="14">
    <source>
        <dbReference type="ARBA" id="ARBA00022692"/>
    </source>
</evidence>
<dbReference type="PANTHER" id="PTHR22605:SF21">
    <property type="entry name" value="E3 UBIQUITIN-PROTEIN LIGASE RNF213-BETA"/>
    <property type="match status" value="1"/>
</dbReference>
<feature type="compositionally biased region" description="Acidic residues" evidence="33">
    <location>
        <begin position="1356"/>
        <end position="1366"/>
    </location>
</feature>
<dbReference type="InterPro" id="IPR038578">
    <property type="entry name" value="GT29-like_sf"/>
</dbReference>
<comment type="catalytic activity">
    <reaction evidence="30">
        <text>ATP + H2O = ADP + phosphate + H(+)</text>
        <dbReference type="Rhea" id="RHEA:13065"/>
        <dbReference type="ChEBI" id="CHEBI:15377"/>
        <dbReference type="ChEBI" id="CHEBI:15378"/>
        <dbReference type="ChEBI" id="CHEBI:30616"/>
        <dbReference type="ChEBI" id="CHEBI:43474"/>
        <dbReference type="ChEBI" id="CHEBI:456216"/>
    </reaction>
    <physiologicalReaction direction="left-to-right" evidence="30">
        <dbReference type="Rhea" id="RHEA:13066"/>
    </physiologicalReaction>
</comment>
<feature type="compositionally biased region" description="Acidic residues" evidence="33">
    <location>
        <begin position="3443"/>
        <end position="3455"/>
    </location>
</feature>
<dbReference type="GO" id="GO:0005730">
    <property type="term" value="C:nucleolus"/>
    <property type="evidence" value="ECO:0007669"/>
    <property type="project" value="TreeGrafter"/>
</dbReference>
<feature type="coiled-coil region" evidence="32">
    <location>
        <begin position="5644"/>
        <end position="5896"/>
    </location>
</feature>
<feature type="coiled-coil region" evidence="32">
    <location>
        <begin position="5389"/>
        <end position="5416"/>
    </location>
</feature>
<keyword evidence="27 34" id="KW-0472">Membrane</keyword>
<feature type="compositionally biased region" description="Acidic residues" evidence="33">
    <location>
        <begin position="3523"/>
        <end position="3532"/>
    </location>
</feature>
<feature type="compositionally biased region" description="Basic and acidic residues" evidence="33">
    <location>
        <begin position="3483"/>
        <end position="3522"/>
    </location>
</feature>
<evidence type="ECO:0000256" key="24">
    <source>
        <dbReference type="ARBA" id="ARBA00022989"/>
    </source>
</evidence>
<evidence type="ECO:0000256" key="33">
    <source>
        <dbReference type="SAM" id="MobiDB-lite"/>
    </source>
</evidence>
<dbReference type="InterPro" id="IPR031248">
    <property type="entry name" value="RNF213"/>
</dbReference>
<dbReference type="InterPro" id="IPR003593">
    <property type="entry name" value="AAA+_ATPase"/>
</dbReference>
<comment type="similarity">
    <text evidence="6">Belongs to the glycosyltransferase 29 family.</text>
</comment>
<feature type="compositionally biased region" description="Polar residues" evidence="33">
    <location>
        <begin position="49"/>
        <end position="59"/>
    </location>
</feature>
<evidence type="ECO:0000256" key="13">
    <source>
        <dbReference type="ARBA" id="ARBA00022679"/>
    </source>
</evidence>
<evidence type="ECO:0000256" key="11">
    <source>
        <dbReference type="ARBA" id="ARBA00022676"/>
    </source>
</evidence>
<feature type="region of interest" description="Disordered" evidence="33">
    <location>
        <begin position="5971"/>
        <end position="6020"/>
    </location>
</feature>
<keyword evidence="18" id="KW-0833">Ubl conjugation pathway</keyword>
<dbReference type="GO" id="GO:2000051">
    <property type="term" value="P:negative regulation of non-canonical Wnt signaling pathway"/>
    <property type="evidence" value="ECO:0007669"/>
    <property type="project" value="TreeGrafter"/>
</dbReference>
<dbReference type="Pfam" id="PF00777">
    <property type="entry name" value="Glyco_transf_29"/>
    <property type="match status" value="1"/>
</dbReference>
<evidence type="ECO:0000259" key="35">
    <source>
        <dbReference type="PROSITE" id="PS50089"/>
    </source>
</evidence>
<dbReference type="GO" id="GO:0016887">
    <property type="term" value="F:ATP hydrolysis activity"/>
    <property type="evidence" value="ECO:0007669"/>
    <property type="project" value="InterPro"/>
</dbReference>
<sequence>MGTSSLSTKKRRLTATKHSLRKHRPKAHQSRERAQRQAGSGQAQVGKSKATQTETVQEQDGNKQSKHQETQTDSNQTQSTETQTESTPEQGESQPTQQGNQTGPSGDKQEQEEKAQPDTENKQEPSQAQAFDQTRQKRATQQNREEPKAGEVLVSALILEQVFLFLEPYTQTGSRKRRRGSPAVGRNPLAAGLLAFQVVNCQRLQLSLKEWAVLCQLMQLPTSPSEELKKNLEEVKILFDDVRFTVIGLINCCAQNGVVELALVVPLLHQLSKSSEGSGTTDSGRTTPERSRAALEGVHYLQFREKIRTLSDKRRMLLDLMDQHKTLMDSDPLLVHSWLALVPTEDIPIYSKLMGIVLEHIFQNVLYRLKEYQGRGNNNQVEKDLQAINENISFITLRIEEDKERLMSSGVLNSLFSQCISIHKSVCSMARLVQLYKGPLMSFQLALKTAEALHFSIGKEPPAGAEKESKLFETLEETQNHFRQWRDALLQRPLLVTEQDVRFTYNKELELWDSLLGVECAVEGLTAKWRSSVERDLSKRFAQETPWNQILIFCLNQPDLAKASQAVHSCFVELQQQAITDICQNKKEWKLLEKISPCSKSVPSPILSAIILESRQRAVRDGDDLCRFSMNTVPLFIFQSLSSEDLQSVEVSDKAREALTEGQTVLASLAEGQTVLASLAEGLLQGTISVTHLNLTLEHRDTFIKLYRQQQKQSKAVCFQADVEKMLLHREWELKSFKQEKEHIGMLIKMIKKITESVTVTELSSLEQQHRAEHLSKRLNELVEVHPWSSSAQEPSAEPPAVLCYHVSWEVRGMAQEMHRLQQSTLLLNGWMKRANHLATLETRPWVINLVHVLLEIWRPCLDEYRNLSKKIANGSVKFQEVDEVLGILGGREAGVKMIERELGVMTVVLEKESYRQGWTRERQDKIQQYCKLHHAIDSASAMLRIARKLQLTGNFVEIQQLTQLREDSFKQSPLSSLRKELIAANDQLDGVTAEEIACLEEFLGCQEIVSWVKDNLKNMSDVKVFVDLASISAGENDTEIDSVACFHDAVMGYSPFLYSLSPEADFQVLMKCSQEVWKARDRDPKLSEKLRDSNRCLDWLKGLRETHGSVEQSSLSLAAAINSQGLYRVGETHFQQGKRSLQSLLRLTVRNEGAEKRHGLEELLELQNKLMLMSSKGEHGKEQVNRFMQVFDGVQRLGRILLDLHVSGNMFFRKWEAFIHCSPDSTPCITVNFNLQGVGAVRFFGEVTEQLQALCRSMEFCHNDWCCFVNEARSTFYPLNYYTAEQIVYLCGQLRERPSVGLPQQVLAMLSFVKPGCTLKEVYETWTQEVPSRELLTAGVDSDEESIQLNNTDGESSDFELQDADEEHRESSPRIGIAYDIESEGEEENISVHSNEGSEDLISLEDSDALVDDIEEEKKGLISPELLLDTDEEDHRKPGVARGSSQEMSPDQDSDTEGQSVDMADLWRLFREDMTTYLDGHLDIISLSRFLQCLSESNRKKVNRTLHPVLKEGIPNLVLCPGVDVLSTALGLYMESPDQPLPSCDEALLCGKDTTGEQVEIFLRRALGLAGRGGRGKIFTLISPGLLPYDVGVMLGEKFEDLEKSTEPHYRLVIVCSLKLQHRYVPSFFSNYKVFDGVQRLGRILLDLHVSGNMFFRKWEAFIHCSPDSTPCITVNFNLQGVGAVRFFGEVTEQLQALCRSMEFCHNDWCCFVNEARSTFYPLNYYTAEQIVYLCGQLRERPSVGLPQQVLAMLSFVKPGCTLKEVYETWTQEVPSRELLTAGVDSDEESIQLNNTDGESSDFELQDADEEHRESSPRIGIAYDIESEGEEENISVHSNEGSEDLISLEDSDALVDDIEEEKKGLISPELLLDTDEEDHGKPGVARGSSQEMSPDQDSDTEGQSVDMADLWRLFREDMTTYLDGHLDIISLSRFLQCLSESNRKKVNRTLHPVLKEGIPNLVLCPGVDVLSTALGLYMESPDQPLPSCDEALLCGKDTTGEQVEIFLRRALGLAGRGGRGKIFTLISPGLLPYDVGVMLGEKFEDLEKSTEPHYRLVIVCSLKLQHRYVPSFFSNYKVQAGLAVSTEKARSYLQRHFTVPPQSHLDHTNVFPGCQSVWVLSSTRPAVGKSLYVDRLFEKLQQFAHRGRLVRIRLTDPRIEEDSFLQTLFKSLVGLEQRDPVILHIDAAAVRNTVTGKSLYVDRLFEKLQQFAHRGRLVRIRLTDPRIEEDSFLQTLFKSLVGLEQRDPVILHIDAAAVRTGLEEFLFRLLVLGCLANSEGKLWRRNPAQLLVMELLIPRAEQNWTQQEQPKQGLLNILPTIHCRPPEEVRQLELERKGAHMNILHPLMDRKEFASEGVQRPYQYLKRYNQKESIDTFRYQEGSKEGNPAECLFYLLTYCGIKDPSWAELRNFTWFLNLQLKDCEGSLFCDTSFVGQHLLGFKRFIVGFMIVMARDFATPSMEVSDQSTTLSEKEDDGLIHLTIRKRWESEPHPYIFFNADHLSMSFLGFHLKMNHSGTCDAVDPHSGKVLMGDVMSVQLLKGLERQGISFSEDFDSLPREKKIQKLSRVLGDSGDQDMGGGFGGTFDPDSTYELTADNVMKMLAIHMRFRCEIPVIIMGETGCGKTRLVRFLCDLQRGNKEAKNMMLVKVHGGTTAEMIYKKVKEAEELAENNRRHHRLDTILFFDEANTTESIFAIKEVLCDRTVRGQPLKANTGLKIIAACNPYRKHSREMIRQLELAGLGYRVKAGETGDRLGKVPLRQLVYRVQPLPPSMVPLIWDFGQLSNSAELSYTKQIVQRQVMEHRLPRNCADTVSSVLAGSQQFMRSRKNECSFVSLRDVERSMRVLVWFYNHRVMFFPKSVVEEDVAFKCLALAVGVCYYPSLVSKMEYLQFICRYFPKPLNSAEAIKEVISTCQDVFLQNIKTRETVAKNTALKENVFLMVVCIELRIPLFLVGKPGSSKSLAKTVVADAMQGRASHCQLFKQLKQVHMVSFQCSPHSSPEGIIGIFRQCARFQQSKSMEEYVSVVVLDEIGLAEDSPQMPLKTLHPLLEDGCIDNDSPDPHMKVGFVGISNWALDPAKMNRGIFVSRWDPSEKELIKTAKGICSSDQTVQMKIKHLFPTLAKAFLGICRAEQTGQFFGLRDYYSLVKMIFASARESQAEPSEDQLAEAILRNFSGGRQGFDPLQSFNELFQSPEAVTRPGTLSMVERNLDQNKQEASRYLLLLTTNNAALHILQQRVFGSRKHQAPEIVFGSGFPRDQEYAQVCRNVNRVKTCMETGRTVVLLNLQNLYESLYDALNQYYVYLGGQQYVDLGLGTHRVKCRVHQGFRLVVVEDQNKVYTQFPVPLINRLEKHHLDMSAVLTPQQQRMLQRLTKWVQEFTQVAKGDNAKFGPTDAFIGFHADACASALLQAASFVGQGWRKVRVAENQGKEGKGHLEEMEMREEDVQMEDVEERGQLEGSESEAQLMVTEDQGQVGDTEGNDHPGETQADHMEEGEEEVQKENAEGEGQLKEGNRRDGEDSQDGQEEEEVLGLAKSLLLHCATPDAVLRLKHSDLGVQESKELRIEYFHQQHHSSLRDYLEHHLSGTETQYCRFIEVTTFSSLLTQSDIRALAQSLGMETSKLLLLSLHQFDTEFSFCTKIRSFLRLEDCALQVLLVQTDTEESLHSEELIASAKYCAMNEMSSLEPGLSQSYVFFITKLPRITGGTQYAGFQGGAWLSAHIDDLRDSVEMSSDLSAFCDVSISQLFTRAMEGPHSEANSAPGEQMVECKRGGCPELDCISLLRSCIQSAVGLLRDSGDKTTRSTERVQTLLRFMGEEEGTPEAEFVHLLMGRLCAVLAHREEHAVSPGEWVCNEAKKLQALQEGGTLRHTLWRCLQAVVTPVLARMVEVLDRDGNLNLFHSPQLGMGFTQLWLDIFRDPQILELPYHQPSGQADLEIPVQNSLFVGQKEVPSAAPFSWLIRLHSQNLWEESQFVPGAEEGEKRRLLQFVGRFSCSRLGGYIRKLGREELKEFGQRYLRDFLLLTWKISSGDELEQDLSVESPDLSPAWILAAVTYYRPRLTNLSRILHLHPELLRMVLTGTEPTAHEVNADVLAVGGGVEVIENSAIESILDCRRFLQKVELLHPCVEQTFGQEYRALCSMGCQRQLDTSRSCWHGVLVVAAFIEQVVLSVAKTDPPLVELAVKHCALLNRFVRTSPDMRRKEALEGVMRVLHSCNEESSHLHFRFGIKNCSVCLNPLRQPTSLPCEHVFCLPCLSECLSQGRAYCPECKTNIPPNHQPAVSPQLEEGLRQHGEIRQQCNSFFLEVVSRFCLSEGETPGEGVVELLFSLLISAQGDVFRTRELTPFLECVDRNPVIRSVLPKLLLHYSLDQVKTHMQRYLQNLEENILDREDRTELYLLFVNCFQSKVPTQVDRFLCVGSRYKDLRNAVFMALLNKQTEPVAKGIQVQGLCGCVIQCSFSMAMYLQCFTGSCYGTEDPQGLSEAVLTVESSSAFLSLQRRGPGSCLSTLIEFLTETHNSLVRKANNQAKEDDSVPLEGVTESQLTLCDPERDLLPLILAHCQYTLEKGKETVSHYDMPAIESHLKRRYLQGKPVISAGTSKYLNRQQQDFSLILAEVRSKIEQEALKGSDSAAVSTVLRSYSDVCDAVRIVETGLRFLGKTGGEPKGELLTYLRDTLRMGKQISSTVGKALNECRLEHSTSVWQLLTSWKSELMLRKGKDPFERLPVPYREDLSEVEKKELRGFLAVTDINAFRWELHEILLLKTNNFISEDNYHAHWDLKSTLEIHLEEKGSLTLPGLEGLSDAITLKKGAESWRLAVEFRSASVGAGDSLELSLTGSQLPVSRRPSSTSPAKHFSRSVSVTADNKCKRNTLREAGLGSSWSIKNLRRSNSTTQVNQRVNSCFSEEQSEDFLALFDSSSDGRRKLASLSKTSPDLSWNILDDQPRTFLIPGNGRSARTSDSPAGMKKREAGIALAANFTANNRSNKGAVGNSVTTILHNNCPDKPLTPKSSNQKPASLNNIMKATVNDEGSLENSSLTKSQKNFSSPNNNAARSSPALLRRQEVTEEEAERFIQQVNHAAVTIQRWYRRHAHRRHTSEAALQRLLSTKKQEREQRAEEGATQEGQKRKEEDRKRIREEKAQQARRAAVQELQQKRAQRAAETQRVAEHEIEVLKQSGKVGRRKPARPSPSSKGSTAGRDTGKGRNTDSGVNVKADLDDVSNLRSGSPTDSPGRGSQGSQRGVSVEEQLQRAPSSRAQSKTTLNELLDTLKLLEEDPERLPEPQNYRKEKYSWIDEDGDSNSLTADNLELLGKMSQPPALPDGGALLSEAKLQSIMSFLDEMEKSEQERPRSVTSGSHREALLSEEDLAQVDQASATAAEVTGSMMRMKLELEEKRRTMNMLQTALAQQRELTVRHIKETEKELNRNFQLQKDQYEATIQRHLAFIDQLINDKKALSDRCEGVVTELKQVDQKYTKKIAHMQEQHDLEIKKLKELMSATEKIRREKWIDEKTKKIKEITVKGLEPEIQKLISKHKQELQKLRAVHEVELMQADERAAQRYVRQSEEMREQLEREKEEQCQRERELARQRYEKQQQRRRLYSEVAEEKERGSQLAARQRAELDELRKHLEDNSLVTGRALREEFERTREEQERRHQAEVKALKERLDIEKQAWEENYMKKEETWLLNRERELKEEVRRGRDKEIELVIQRLEEETSRARDECERASENRVKRVREKYETELRELEHSERSLQERHSELKGRLSQAEGEAVRLQGLLRQKEQEVQDITQIQDRLTEERRSLAEVIRQEFADRLVTTEEENRRMKTEMSETRARQRLELERVTREKEEELAEVHKRVKTAIVKKEETVKNLRKQHEAALKRADHLEALLEQQRKQLLGKLACLPANHHYLWREEKMKQGFFSKKLLWVFLLCLVFLALFFYSSRTFTVLLGVPCVRTSYEEFVHDGSLSNREAEHNKSAKAGRGNKEDAFNRPLGIPPDKSKPANNVQPEPFTRAQAKPAVTEPPFIGDKYAQEDIRPSDCPDNIPKKFLKSTLFKDKFLETVPILQWKKHATEKEYSLLKESLDLLNTTANQQMLDDWGSRANRPACVRCAVVGNGGILKGSKKGKEIDQHDYVFRTNGAVIEGFEEDVGSRTSFYTFSTNTLRNSMLAYFSLGFRGPPKSEETRFIFLSDHDRDYLLLKAAVTHTPVEKGPEQSKSPPRQFGDDVRAEKFKMYHPDFIRYIRNRFLDASVLTTRYRDYYRPSTGATMLLAAVHTCDQVSAYGFMTPNYAKFSDHYYDYIYRKVAFYINHDLRMEMRLWQQLHEAGIIQLYMRE</sequence>
<evidence type="ECO:0000256" key="34">
    <source>
        <dbReference type="SAM" id="Phobius"/>
    </source>
</evidence>
<organism evidence="36 37">
    <name type="scientific">Acipenser ruthenus</name>
    <name type="common">Sterlet sturgeon</name>
    <dbReference type="NCBI Taxonomy" id="7906"/>
    <lineage>
        <taxon>Eukaryota</taxon>
        <taxon>Metazoa</taxon>
        <taxon>Chordata</taxon>
        <taxon>Craniata</taxon>
        <taxon>Vertebrata</taxon>
        <taxon>Euteleostomi</taxon>
        <taxon>Actinopterygii</taxon>
        <taxon>Chondrostei</taxon>
        <taxon>Acipenseriformes</taxon>
        <taxon>Acipenseridae</taxon>
        <taxon>Acipenser</taxon>
    </lineage>
</organism>
<dbReference type="SUPFAM" id="SSF52540">
    <property type="entry name" value="P-loop containing nucleoside triphosphate hydrolases"/>
    <property type="match status" value="2"/>
</dbReference>
<feature type="transmembrane region" description="Helical" evidence="34">
    <location>
        <begin position="5926"/>
        <end position="5942"/>
    </location>
</feature>
<evidence type="ECO:0000256" key="29">
    <source>
        <dbReference type="ARBA" id="ARBA00023268"/>
    </source>
</evidence>
<keyword evidence="19" id="KW-0378">Hydrolase</keyword>
<dbReference type="Gene3D" id="3.90.1480.20">
    <property type="entry name" value="Glycosyl transferase family 29"/>
    <property type="match status" value="1"/>
</dbReference>
<dbReference type="Pfam" id="PF00097">
    <property type="entry name" value="zf-C3HC4"/>
    <property type="match status" value="1"/>
</dbReference>
<feature type="region of interest" description="Disordered" evidence="33">
    <location>
        <begin position="1866"/>
        <end position="1905"/>
    </location>
</feature>
<feature type="compositionally biased region" description="Low complexity" evidence="33">
    <location>
        <begin position="71"/>
        <end position="94"/>
    </location>
</feature>
<evidence type="ECO:0000256" key="17">
    <source>
        <dbReference type="ARBA" id="ARBA00022771"/>
    </source>
</evidence>
<evidence type="ECO:0000313" key="37">
    <source>
        <dbReference type="Proteomes" id="UP000289886"/>
    </source>
</evidence>
<feature type="compositionally biased region" description="Basic and acidic residues" evidence="33">
    <location>
        <begin position="60"/>
        <end position="70"/>
    </location>
</feature>
<gene>
    <name evidence="36" type="ORF">EOD39_0036</name>
</gene>
<dbReference type="GO" id="GO:0005524">
    <property type="term" value="F:ATP binding"/>
    <property type="evidence" value="ECO:0007669"/>
    <property type="project" value="UniProtKB-KW"/>
</dbReference>
<feature type="compositionally biased region" description="Polar residues" evidence="33">
    <location>
        <begin position="124"/>
        <end position="133"/>
    </location>
</feature>
<keyword evidence="17 31" id="KW-0863">Zinc-finger</keyword>
<keyword evidence="10" id="KW-0037">Angiogenesis</keyword>
<dbReference type="FunFam" id="3.40.50.300:FF:000804">
    <property type="entry name" value="E3 ubiquitin-protein ligase RNF213"/>
    <property type="match status" value="1"/>
</dbReference>
<evidence type="ECO:0000256" key="16">
    <source>
        <dbReference type="ARBA" id="ARBA00022741"/>
    </source>
</evidence>
<evidence type="ECO:0000256" key="6">
    <source>
        <dbReference type="ARBA" id="ARBA00006003"/>
    </source>
</evidence>
<keyword evidence="16" id="KW-0547">Nucleotide-binding</keyword>